<dbReference type="InterPro" id="IPR006674">
    <property type="entry name" value="HD_domain"/>
</dbReference>
<dbReference type="Proteomes" id="UP000006055">
    <property type="component" value="Chromosome"/>
</dbReference>
<dbReference type="EMBL" id="CP003360">
    <property type="protein sequence ID" value="AFM22873.1"/>
    <property type="molecule type" value="Genomic_DNA"/>
</dbReference>
<dbReference type="HOGENOM" id="CLU_026821_3_0_7"/>
<dbReference type="Gene3D" id="1.10.3210.10">
    <property type="entry name" value="Hypothetical protein af1432"/>
    <property type="match status" value="1"/>
</dbReference>
<evidence type="ECO:0000313" key="3">
    <source>
        <dbReference type="Proteomes" id="UP000006055"/>
    </source>
</evidence>
<dbReference type="PATRIC" id="fig|706587.4.peg.142"/>
<organism evidence="2 3">
    <name type="scientific">Desulfomonile tiedjei (strain ATCC 49306 / DSM 6799 / DCB-1)</name>
    <dbReference type="NCBI Taxonomy" id="706587"/>
    <lineage>
        <taxon>Bacteria</taxon>
        <taxon>Pseudomonadati</taxon>
        <taxon>Thermodesulfobacteriota</taxon>
        <taxon>Desulfomonilia</taxon>
        <taxon>Desulfomonilales</taxon>
        <taxon>Desulfomonilaceae</taxon>
        <taxon>Desulfomonile</taxon>
    </lineage>
</organism>
<dbReference type="InterPro" id="IPR050135">
    <property type="entry name" value="dGTPase-like"/>
</dbReference>
<dbReference type="PANTHER" id="PTHR11373:SF4">
    <property type="entry name" value="DEOXYNUCLEOSIDE TRIPHOSPHATE TRIPHOSPHOHYDROLASE SAMHD1"/>
    <property type="match status" value="1"/>
</dbReference>
<dbReference type="KEGG" id="dti:Desti_0125"/>
<dbReference type="InterPro" id="IPR003607">
    <property type="entry name" value="HD/PDEase_dom"/>
</dbReference>
<dbReference type="SUPFAM" id="SSF109604">
    <property type="entry name" value="HD-domain/PDEase-like"/>
    <property type="match status" value="1"/>
</dbReference>
<evidence type="ECO:0000259" key="1">
    <source>
        <dbReference type="PROSITE" id="PS51831"/>
    </source>
</evidence>
<dbReference type="eggNOG" id="COG1078">
    <property type="taxonomic scope" value="Bacteria"/>
</dbReference>
<dbReference type="Pfam" id="PF01966">
    <property type="entry name" value="HD"/>
    <property type="match status" value="1"/>
</dbReference>
<feature type="domain" description="HD" evidence="1">
    <location>
        <begin position="50"/>
        <end position="191"/>
    </location>
</feature>
<dbReference type="RefSeq" id="WP_014808032.1">
    <property type="nucleotide sequence ID" value="NC_018025.1"/>
</dbReference>
<dbReference type="OrthoDB" id="9803619at2"/>
<dbReference type="Pfam" id="PF19276">
    <property type="entry name" value="HD_assoc_2"/>
    <property type="match status" value="1"/>
</dbReference>
<evidence type="ECO:0000313" key="2">
    <source>
        <dbReference type="EMBL" id="AFM22873.1"/>
    </source>
</evidence>
<dbReference type="PROSITE" id="PS51831">
    <property type="entry name" value="HD"/>
    <property type="match status" value="1"/>
</dbReference>
<accession>I4BZY2</accession>
<dbReference type="STRING" id="706587.Desti_0125"/>
<dbReference type="CDD" id="cd00077">
    <property type="entry name" value="HDc"/>
    <property type="match status" value="1"/>
</dbReference>
<proteinExistence type="predicted"/>
<dbReference type="GO" id="GO:0008832">
    <property type="term" value="F:dGTPase activity"/>
    <property type="evidence" value="ECO:0007669"/>
    <property type="project" value="TreeGrafter"/>
</dbReference>
<dbReference type="SMART" id="SM00471">
    <property type="entry name" value="HDc"/>
    <property type="match status" value="1"/>
</dbReference>
<name>I4BZY2_DESTA</name>
<protein>
    <submittedName>
        <fullName evidence="2">HD superfamily phosphohydrolase</fullName>
    </submittedName>
</protein>
<dbReference type="PANTHER" id="PTHR11373">
    <property type="entry name" value="DEOXYNUCLEOSIDE TRIPHOSPHATE TRIPHOSPHOHYDROLASE"/>
    <property type="match status" value="1"/>
</dbReference>
<dbReference type="AlphaFoldDB" id="I4BZY2"/>
<gene>
    <name evidence="2" type="ordered locus">Desti_0125</name>
</gene>
<dbReference type="InterPro" id="IPR045509">
    <property type="entry name" value="HD_assoc_2"/>
</dbReference>
<reference evidence="3" key="1">
    <citation type="submission" date="2012-06" db="EMBL/GenBank/DDBJ databases">
        <title>Complete sequence of chromosome of Desulfomonile tiedjei DSM 6799.</title>
        <authorList>
            <person name="Lucas S."/>
            <person name="Copeland A."/>
            <person name="Lapidus A."/>
            <person name="Glavina del Rio T."/>
            <person name="Dalin E."/>
            <person name="Tice H."/>
            <person name="Bruce D."/>
            <person name="Goodwin L."/>
            <person name="Pitluck S."/>
            <person name="Peters L."/>
            <person name="Ovchinnikova G."/>
            <person name="Zeytun A."/>
            <person name="Lu M."/>
            <person name="Kyrpides N."/>
            <person name="Mavromatis K."/>
            <person name="Ivanova N."/>
            <person name="Brettin T."/>
            <person name="Detter J.C."/>
            <person name="Han C."/>
            <person name="Larimer F."/>
            <person name="Land M."/>
            <person name="Hauser L."/>
            <person name="Markowitz V."/>
            <person name="Cheng J.-F."/>
            <person name="Hugenholtz P."/>
            <person name="Woyke T."/>
            <person name="Wu D."/>
            <person name="Spring S."/>
            <person name="Schroeder M."/>
            <person name="Brambilla E."/>
            <person name="Klenk H.-P."/>
            <person name="Eisen J.A."/>
        </authorList>
    </citation>
    <scope>NUCLEOTIDE SEQUENCE [LARGE SCALE GENOMIC DNA]</scope>
    <source>
        <strain evidence="3">ATCC 49306 / DSM 6799 / DCB-1</strain>
    </source>
</reference>
<keyword evidence="2" id="KW-0378">Hydrolase</keyword>
<dbReference type="GO" id="GO:0006203">
    <property type="term" value="P:dGTP catabolic process"/>
    <property type="evidence" value="ECO:0007669"/>
    <property type="project" value="TreeGrafter"/>
</dbReference>
<sequence length="433" mass="49819">MKPIRDPIHGFIELNEWEQDIINHPLFQRLRRIRQLAWTDMVYPGALHTRFEHSLGVMHVATRMFKNVRLGSEDILKNDLNYTDGGLDRVLALIRISCLLHDIGHGPFSHAAEELMPISENTGKPYDHESYSAEAVTLMEDIINHRTNERNYGITTQDIKEFLNGEVPDEGSLLWRRLLSSQLDADRVDYLLRDSHHIGVAYGRYDLDRLVSTLTVAIDPETDAPVLAIEEGGLHAAEGFILARYMMFTQVYFHKTRRAYDFHFSEAMRSLLDEEPYLKGQMKGRFPAPNNIASLKAYFQWTDWRVLGLLEQGKGGYHGEIIRRRKHFKKVYATKEVPDKDDLERAEEVCQHLGDKVGFVDRAEQSWYKFLDKDIPVLQGTKNTRQFLTPLSKLSSVVNGLKSVNQIRIYVSEENRKEAEKIIEALPGRGKGA</sequence>
<keyword evidence="3" id="KW-1185">Reference proteome</keyword>